<evidence type="ECO:0000256" key="3">
    <source>
        <dbReference type="ARBA" id="ARBA00023163"/>
    </source>
</evidence>
<dbReference type="Pfam" id="PF02269">
    <property type="entry name" value="TFIID-18kDa"/>
    <property type="match status" value="1"/>
</dbReference>
<evidence type="ECO:0000256" key="4">
    <source>
        <dbReference type="ARBA" id="ARBA00023242"/>
    </source>
</evidence>
<dbReference type="PANTHER" id="PTHR11380:SF5">
    <property type="entry name" value="TRANSCRIPTION INITIATION FACTOR TFIID SUBUNIT 13"/>
    <property type="match status" value="1"/>
</dbReference>
<evidence type="ECO:0000256" key="1">
    <source>
        <dbReference type="ARBA" id="ARBA00004123"/>
    </source>
</evidence>
<keyword evidence="4" id="KW-0539">Nucleus</keyword>
<dbReference type="AlphaFoldDB" id="A0AAD5TFS7"/>
<dbReference type="GO" id="GO:0005669">
    <property type="term" value="C:transcription factor TFIID complex"/>
    <property type="evidence" value="ECO:0007669"/>
    <property type="project" value="TreeGrafter"/>
</dbReference>
<protein>
    <recommendedName>
        <fullName evidence="6">Transcription initiation factor TFIID subunit 13</fullName>
    </recommendedName>
</protein>
<gene>
    <name evidence="7" type="primary">TAF13</name>
    <name evidence="7" type="ORF">HDU87_006307</name>
</gene>
<organism evidence="7 8">
    <name type="scientific">Geranomyces variabilis</name>
    <dbReference type="NCBI Taxonomy" id="109894"/>
    <lineage>
        <taxon>Eukaryota</taxon>
        <taxon>Fungi</taxon>
        <taxon>Fungi incertae sedis</taxon>
        <taxon>Chytridiomycota</taxon>
        <taxon>Chytridiomycota incertae sedis</taxon>
        <taxon>Chytridiomycetes</taxon>
        <taxon>Spizellomycetales</taxon>
        <taxon>Powellomycetaceae</taxon>
        <taxon>Geranomyces</taxon>
    </lineage>
</organism>
<accession>A0AAD5TFS7</accession>
<evidence type="ECO:0000256" key="5">
    <source>
        <dbReference type="ARBA" id="ARBA00038392"/>
    </source>
</evidence>
<dbReference type="GO" id="GO:0051123">
    <property type="term" value="P:RNA polymerase II preinitiation complex assembly"/>
    <property type="evidence" value="ECO:0007669"/>
    <property type="project" value="TreeGrafter"/>
</dbReference>
<evidence type="ECO:0000313" key="7">
    <source>
        <dbReference type="EMBL" id="KAJ3175355.1"/>
    </source>
</evidence>
<sequence length="115" mass="13089">MRDPPRTKVAKRPFTREVSSFMYGFGDVKETRPDSAELMEEMLLTYLSDMCAQVKKTARKPKTADFLYVLRKDPKKLARAHELLGLDQEIRNARKAFDAPEAEVKRTGATGAILK</sequence>
<name>A0AAD5TFS7_9FUNG</name>
<evidence type="ECO:0000313" key="8">
    <source>
        <dbReference type="Proteomes" id="UP001212152"/>
    </source>
</evidence>
<comment type="subcellular location">
    <subcellularLocation>
        <location evidence="1">Nucleus</location>
    </subcellularLocation>
</comment>
<reference evidence="7" key="1">
    <citation type="submission" date="2020-05" db="EMBL/GenBank/DDBJ databases">
        <title>Phylogenomic resolution of chytrid fungi.</title>
        <authorList>
            <person name="Stajich J.E."/>
            <person name="Amses K."/>
            <person name="Simmons R."/>
            <person name="Seto K."/>
            <person name="Myers J."/>
            <person name="Bonds A."/>
            <person name="Quandt C.A."/>
            <person name="Barry K."/>
            <person name="Liu P."/>
            <person name="Grigoriev I."/>
            <person name="Longcore J.E."/>
            <person name="James T.Y."/>
        </authorList>
    </citation>
    <scope>NUCLEOTIDE SEQUENCE</scope>
    <source>
        <strain evidence="7">JEL0379</strain>
    </source>
</reference>
<dbReference type="EMBL" id="JADGJQ010000053">
    <property type="protein sequence ID" value="KAJ3175355.1"/>
    <property type="molecule type" value="Genomic_DNA"/>
</dbReference>
<dbReference type="CDD" id="cd07978">
    <property type="entry name" value="HFD_TAF13"/>
    <property type="match status" value="1"/>
</dbReference>
<evidence type="ECO:0000256" key="6">
    <source>
        <dbReference type="ARBA" id="ARBA00040136"/>
    </source>
</evidence>
<keyword evidence="2" id="KW-0805">Transcription regulation</keyword>
<dbReference type="SUPFAM" id="SSF47113">
    <property type="entry name" value="Histone-fold"/>
    <property type="match status" value="1"/>
</dbReference>
<dbReference type="Gene3D" id="1.10.20.10">
    <property type="entry name" value="Histone, subunit A"/>
    <property type="match status" value="1"/>
</dbReference>
<proteinExistence type="inferred from homology"/>
<evidence type="ECO:0000256" key="2">
    <source>
        <dbReference type="ARBA" id="ARBA00023015"/>
    </source>
</evidence>
<keyword evidence="8" id="KW-1185">Reference proteome</keyword>
<dbReference type="GO" id="GO:0046982">
    <property type="term" value="F:protein heterodimerization activity"/>
    <property type="evidence" value="ECO:0007669"/>
    <property type="project" value="InterPro"/>
</dbReference>
<comment type="caution">
    <text evidence="7">The sequence shown here is derived from an EMBL/GenBank/DDBJ whole genome shotgun (WGS) entry which is preliminary data.</text>
</comment>
<dbReference type="PANTHER" id="PTHR11380">
    <property type="entry name" value="TRANSCRIPTION INITIATION FACTOR TFIID/SUPT3-RELATED"/>
    <property type="match status" value="1"/>
</dbReference>
<keyword evidence="3" id="KW-0804">Transcription</keyword>
<comment type="similarity">
    <text evidence="5">Belongs to the TAF13 family.</text>
</comment>
<dbReference type="Proteomes" id="UP001212152">
    <property type="component" value="Unassembled WGS sequence"/>
</dbReference>
<dbReference type="InterPro" id="IPR003195">
    <property type="entry name" value="TFIID_TAF13"/>
</dbReference>
<dbReference type="InterPro" id="IPR009072">
    <property type="entry name" value="Histone-fold"/>
</dbReference>